<dbReference type="InterPro" id="IPR011712">
    <property type="entry name" value="Sig_transdc_His_kin_sub3_dim/P"/>
</dbReference>
<dbReference type="Pfam" id="PF07730">
    <property type="entry name" value="HisKA_3"/>
    <property type="match status" value="1"/>
</dbReference>
<dbReference type="eggNOG" id="COG4585">
    <property type="taxonomic scope" value="Bacteria"/>
</dbReference>
<dbReference type="InterPro" id="IPR050482">
    <property type="entry name" value="Sensor_HK_TwoCompSys"/>
</dbReference>
<dbReference type="GO" id="GO:0046983">
    <property type="term" value="F:protein dimerization activity"/>
    <property type="evidence" value="ECO:0007669"/>
    <property type="project" value="InterPro"/>
</dbReference>
<proteinExistence type="predicted"/>
<keyword evidence="7" id="KW-1185">Reference proteome</keyword>
<keyword evidence="4" id="KW-0812">Transmembrane</keyword>
<dbReference type="GO" id="GO:0000155">
    <property type="term" value="F:phosphorelay sensor kinase activity"/>
    <property type="evidence" value="ECO:0007669"/>
    <property type="project" value="InterPro"/>
</dbReference>
<feature type="transmembrane region" description="Helical" evidence="4">
    <location>
        <begin position="40"/>
        <end position="65"/>
    </location>
</feature>
<dbReference type="Gene3D" id="1.20.5.1930">
    <property type="match status" value="1"/>
</dbReference>
<dbReference type="Gene3D" id="3.30.565.10">
    <property type="entry name" value="Histidine kinase-like ATPase, C-terminal domain"/>
    <property type="match status" value="1"/>
</dbReference>
<protein>
    <submittedName>
        <fullName evidence="6">Two-component system, NarL family, sensor histidine kinase DesK</fullName>
    </submittedName>
</protein>
<keyword evidence="4" id="KW-0472">Membrane</keyword>
<keyword evidence="2 6" id="KW-0418">Kinase</keyword>
<name>A0A1G9SSV7_ALLAB</name>
<dbReference type="EMBL" id="LT629701">
    <property type="protein sequence ID" value="SDM38526.1"/>
    <property type="molecule type" value="Genomic_DNA"/>
</dbReference>
<dbReference type="GO" id="GO:0016020">
    <property type="term" value="C:membrane"/>
    <property type="evidence" value="ECO:0007669"/>
    <property type="project" value="InterPro"/>
</dbReference>
<dbReference type="Proteomes" id="UP000183376">
    <property type="component" value="Chromosome I"/>
</dbReference>
<evidence type="ECO:0000256" key="4">
    <source>
        <dbReference type="SAM" id="Phobius"/>
    </source>
</evidence>
<evidence type="ECO:0000313" key="7">
    <source>
        <dbReference type="Proteomes" id="UP000183376"/>
    </source>
</evidence>
<dbReference type="PANTHER" id="PTHR24421:SF63">
    <property type="entry name" value="SENSOR HISTIDINE KINASE DESK"/>
    <property type="match status" value="1"/>
</dbReference>
<feature type="transmembrane region" description="Helical" evidence="4">
    <location>
        <begin position="121"/>
        <end position="141"/>
    </location>
</feature>
<keyword evidence="3" id="KW-0902">Two-component regulatory system</keyword>
<dbReference type="AlphaFoldDB" id="A0A1G9SSV7"/>
<evidence type="ECO:0000256" key="3">
    <source>
        <dbReference type="ARBA" id="ARBA00023012"/>
    </source>
</evidence>
<keyword evidence="1" id="KW-0808">Transferase</keyword>
<sequence length="377" mass="39939">MTGMDPRMRWARIATLSSLGTISLTSLVLPGIGLFREPCAVWIVLGALGILAFTVAQAVALYAAVTPRFSEQVRKRAAAGFVATAVLSAFLVAPVGAGGWATWAWLGGSLLGSAPIVLRPVAAAVTAVGTVGAAVWIAWWVGASVTAYLVITVSVGLIVIAMCWLQVWLWDLLVQAEAGREALAGLAAAEERLRFARDVHDLLGHRLSVIALKAELAARLAPADAEAAAAEAEEVRSLAASALTEVREAVHGYRAVNLRDQLAAIERTLRSSGVRCEVAQPDSDLPPEVAAQLLPVLREASTNMLRHSKAGWCRIEVSRQEHEVRMTVTNDGAAGTRPDRHSCGLRGLADRLAESGGTLRTRAEGEQFVLEATVAVR</sequence>
<dbReference type="STRING" id="211114.SAMN04489726_1361"/>
<dbReference type="OrthoDB" id="5241784at2"/>
<evidence type="ECO:0000259" key="5">
    <source>
        <dbReference type="Pfam" id="PF07730"/>
    </source>
</evidence>
<evidence type="ECO:0000313" key="6">
    <source>
        <dbReference type="EMBL" id="SDM38526.1"/>
    </source>
</evidence>
<dbReference type="PANTHER" id="PTHR24421">
    <property type="entry name" value="NITRATE/NITRITE SENSOR PROTEIN NARX-RELATED"/>
    <property type="match status" value="1"/>
</dbReference>
<feature type="transmembrane region" description="Helical" evidence="4">
    <location>
        <begin position="77"/>
        <end position="101"/>
    </location>
</feature>
<dbReference type="InterPro" id="IPR036890">
    <property type="entry name" value="HATPase_C_sf"/>
</dbReference>
<evidence type="ECO:0000256" key="2">
    <source>
        <dbReference type="ARBA" id="ARBA00022777"/>
    </source>
</evidence>
<reference evidence="6 7" key="1">
    <citation type="submission" date="2016-10" db="EMBL/GenBank/DDBJ databases">
        <authorList>
            <person name="de Groot N.N."/>
        </authorList>
    </citation>
    <scope>NUCLEOTIDE SEQUENCE [LARGE SCALE GENOMIC DNA]</scope>
    <source>
        <strain evidence="6 7">DSM 44149</strain>
    </source>
</reference>
<gene>
    <name evidence="6" type="ORF">SAMN04489726_1361</name>
</gene>
<feature type="transmembrane region" description="Helical" evidence="4">
    <location>
        <begin position="148"/>
        <end position="170"/>
    </location>
</feature>
<accession>A0A1G9SSV7</accession>
<dbReference type="CDD" id="cd16917">
    <property type="entry name" value="HATPase_UhpB-NarQ-NarX-like"/>
    <property type="match status" value="1"/>
</dbReference>
<feature type="domain" description="Signal transduction histidine kinase subgroup 3 dimerisation and phosphoacceptor" evidence="5">
    <location>
        <begin position="191"/>
        <end position="256"/>
    </location>
</feature>
<keyword evidence="4" id="KW-1133">Transmembrane helix</keyword>
<organism evidence="6 7">
    <name type="scientific">Allokutzneria albata</name>
    <name type="common">Kibdelosporangium albatum</name>
    <dbReference type="NCBI Taxonomy" id="211114"/>
    <lineage>
        <taxon>Bacteria</taxon>
        <taxon>Bacillati</taxon>
        <taxon>Actinomycetota</taxon>
        <taxon>Actinomycetes</taxon>
        <taxon>Pseudonocardiales</taxon>
        <taxon>Pseudonocardiaceae</taxon>
        <taxon>Allokutzneria</taxon>
    </lineage>
</organism>
<dbReference type="SUPFAM" id="SSF55874">
    <property type="entry name" value="ATPase domain of HSP90 chaperone/DNA topoisomerase II/histidine kinase"/>
    <property type="match status" value="1"/>
</dbReference>
<evidence type="ECO:0000256" key="1">
    <source>
        <dbReference type="ARBA" id="ARBA00022679"/>
    </source>
</evidence>